<dbReference type="PROSITE" id="PS00041">
    <property type="entry name" value="HTH_ARAC_FAMILY_1"/>
    <property type="match status" value="1"/>
</dbReference>
<accession>A0A926IPC9</accession>
<evidence type="ECO:0000259" key="10">
    <source>
        <dbReference type="PROSITE" id="PS01124"/>
    </source>
</evidence>
<keyword evidence="8" id="KW-0472">Membrane</keyword>
<evidence type="ECO:0000256" key="2">
    <source>
        <dbReference type="ARBA" id="ARBA00012438"/>
    </source>
</evidence>
<evidence type="ECO:0000256" key="3">
    <source>
        <dbReference type="ARBA" id="ARBA00022553"/>
    </source>
</evidence>
<dbReference type="GO" id="GO:0003700">
    <property type="term" value="F:DNA-binding transcription factor activity"/>
    <property type="evidence" value="ECO:0007669"/>
    <property type="project" value="InterPro"/>
</dbReference>
<dbReference type="InterPro" id="IPR013783">
    <property type="entry name" value="Ig-like_fold"/>
</dbReference>
<dbReference type="Gene3D" id="1.10.287.130">
    <property type="match status" value="1"/>
</dbReference>
<gene>
    <name evidence="13" type="ORF">H8744_05030</name>
</gene>
<comment type="catalytic activity">
    <reaction evidence="1">
        <text>ATP + protein L-histidine = ADP + protein N-phospho-L-histidine.</text>
        <dbReference type="EC" id="2.7.13.3"/>
    </reaction>
</comment>
<dbReference type="Pfam" id="PF07495">
    <property type="entry name" value="Y_Y_Y"/>
    <property type="match status" value="1"/>
</dbReference>
<dbReference type="InterPro" id="IPR001789">
    <property type="entry name" value="Sig_transdc_resp-reg_receiver"/>
</dbReference>
<dbReference type="PRINTS" id="PR00344">
    <property type="entry name" value="BCTRLSENSOR"/>
</dbReference>
<dbReference type="SMART" id="SM00448">
    <property type="entry name" value="REC"/>
    <property type="match status" value="1"/>
</dbReference>
<dbReference type="Gene3D" id="3.30.565.10">
    <property type="entry name" value="Histidine kinase-like ATPase, C-terminal domain"/>
    <property type="match status" value="1"/>
</dbReference>
<dbReference type="Pfam" id="PF12833">
    <property type="entry name" value="HTH_18"/>
    <property type="match status" value="1"/>
</dbReference>
<protein>
    <recommendedName>
        <fullName evidence="2">histidine kinase</fullName>
        <ecNumber evidence="2">2.7.13.3</ecNumber>
    </recommendedName>
</protein>
<dbReference type="InterPro" id="IPR011110">
    <property type="entry name" value="Reg_prop"/>
</dbReference>
<dbReference type="Pfam" id="PF00512">
    <property type="entry name" value="HisKA"/>
    <property type="match status" value="1"/>
</dbReference>
<feature type="signal peptide" evidence="9">
    <location>
        <begin position="1"/>
        <end position="21"/>
    </location>
</feature>
<feature type="domain" description="Histidine kinase" evidence="11">
    <location>
        <begin position="839"/>
        <end position="1052"/>
    </location>
</feature>
<evidence type="ECO:0000313" key="14">
    <source>
        <dbReference type="Proteomes" id="UP000651085"/>
    </source>
</evidence>
<dbReference type="FunFam" id="3.40.50.2300:FF:000138">
    <property type="entry name" value="Two-component system sensor histidine kinase/response regulator"/>
    <property type="match status" value="1"/>
</dbReference>
<dbReference type="Gene3D" id="2.60.40.10">
    <property type="entry name" value="Immunoglobulins"/>
    <property type="match status" value="1"/>
</dbReference>
<dbReference type="SUPFAM" id="SSF63829">
    <property type="entry name" value="Calcium-dependent phosphotriesterase"/>
    <property type="match status" value="3"/>
</dbReference>
<dbReference type="PROSITE" id="PS50109">
    <property type="entry name" value="HIS_KIN"/>
    <property type="match status" value="1"/>
</dbReference>
<dbReference type="InterPro" id="IPR011123">
    <property type="entry name" value="Y_Y_Y"/>
</dbReference>
<evidence type="ECO:0000259" key="12">
    <source>
        <dbReference type="PROSITE" id="PS50110"/>
    </source>
</evidence>
<keyword evidence="9" id="KW-0732">Signal</keyword>
<reference evidence="13" key="1">
    <citation type="submission" date="2020-08" db="EMBL/GenBank/DDBJ databases">
        <title>Genome public.</title>
        <authorList>
            <person name="Liu C."/>
            <person name="Sun Q."/>
        </authorList>
    </citation>
    <scope>NUCLEOTIDE SEQUENCE</scope>
    <source>
        <strain evidence="13">N12</strain>
    </source>
</reference>
<dbReference type="Pfam" id="PF02518">
    <property type="entry name" value="HATPase_c"/>
    <property type="match status" value="1"/>
</dbReference>
<dbReference type="SMART" id="SM00342">
    <property type="entry name" value="HTH_ARAC"/>
    <property type="match status" value="1"/>
</dbReference>
<keyword evidence="4" id="KW-0805">Transcription regulation</keyword>
<evidence type="ECO:0000256" key="8">
    <source>
        <dbReference type="SAM" id="Phobius"/>
    </source>
</evidence>
<dbReference type="FunFam" id="2.60.40.10:FF:000791">
    <property type="entry name" value="Two-component system sensor histidine kinase/response regulator"/>
    <property type="match status" value="1"/>
</dbReference>
<evidence type="ECO:0000313" key="13">
    <source>
        <dbReference type="EMBL" id="MBC8592621.1"/>
    </source>
</evidence>
<evidence type="ECO:0000256" key="7">
    <source>
        <dbReference type="PROSITE-ProRule" id="PRU00169"/>
    </source>
</evidence>
<dbReference type="SMART" id="SM00387">
    <property type="entry name" value="HATPase_c"/>
    <property type="match status" value="1"/>
</dbReference>
<dbReference type="Pfam" id="PF07494">
    <property type="entry name" value="Reg_prop"/>
    <property type="match status" value="4"/>
</dbReference>
<dbReference type="InterPro" id="IPR018060">
    <property type="entry name" value="HTH_AraC"/>
</dbReference>
<dbReference type="Gene3D" id="3.40.50.2300">
    <property type="match status" value="1"/>
</dbReference>
<dbReference type="SUPFAM" id="SSF47384">
    <property type="entry name" value="Homodimeric domain of signal transducing histidine kinase"/>
    <property type="match status" value="1"/>
</dbReference>
<dbReference type="CDD" id="cd17574">
    <property type="entry name" value="REC_OmpR"/>
    <property type="match status" value="1"/>
</dbReference>
<keyword evidence="8" id="KW-0812">Transmembrane</keyword>
<organism evidence="13 14">
    <name type="scientific">Jilunia laotingensis</name>
    <dbReference type="NCBI Taxonomy" id="2763675"/>
    <lineage>
        <taxon>Bacteria</taxon>
        <taxon>Pseudomonadati</taxon>
        <taxon>Bacteroidota</taxon>
        <taxon>Bacteroidia</taxon>
        <taxon>Bacteroidales</taxon>
        <taxon>Bacteroidaceae</taxon>
        <taxon>Jilunia</taxon>
    </lineage>
</organism>
<dbReference type="GO" id="GO:0043565">
    <property type="term" value="F:sequence-specific DNA binding"/>
    <property type="evidence" value="ECO:0007669"/>
    <property type="project" value="InterPro"/>
</dbReference>
<keyword evidence="5" id="KW-0238">DNA-binding</keyword>
<dbReference type="InterPro" id="IPR036097">
    <property type="entry name" value="HisK_dim/P_sf"/>
</dbReference>
<dbReference type="InterPro" id="IPR018062">
    <property type="entry name" value="HTH_AraC-typ_CS"/>
</dbReference>
<keyword evidence="14" id="KW-1185">Reference proteome</keyword>
<dbReference type="SUPFAM" id="SSF46689">
    <property type="entry name" value="Homeodomain-like"/>
    <property type="match status" value="1"/>
</dbReference>
<feature type="transmembrane region" description="Helical" evidence="8">
    <location>
        <begin position="781"/>
        <end position="806"/>
    </location>
</feature>
<keyword evidence="6" id="KW-0804">Transcription</keyword>
<proteinExistence type="predicted"/>
<dbReference type="InterPro" id="IPR003661">
    <property type="entry name" value="HisK_dim/P_dom"/>
</dbReference>
<dbReference type="InterPro" id="IPR004358">
    <property type="entry name" value="Sig_transdc_His_kin-like_C"/>
</dbReference>
<dbReference type="Gene3D" id="1.10.10.60">
    <property type="entry name" value="Homeodomain-like"/>
    <property type="match status" value="1"/>
</dbReference>
<dbReference type="SUPFAM" id="SSF55874">
    <property type="entry name" value="ATPase domain of HSP90 chaperone/DNA topoisomerase II/histidine kinase"/>
    <property type="match status" value="1"/>
</dbReference>
<feature type="domain" description="Response regulatory" evidence="12">
    <location>
        <begin position="1092"/>
        <end position="1207"/>
    </location>
</feature>
<dbReference type="Gene3D" id="2.130.10.10">
    <property type="entry name" value="YVTN repeat-like/Quinoprotein amine dehydrogenase"/>
    <property type="match status" value="2"/>
</dbReference>
<dbReference type="PROSITE" id="PS50110">
    <property type="entry name" value="RESPONSE_REGULATORY"/>
    <property type="match status" value="1"/>
</dbReference>
<sequence length="1336" mass="151712">MIKSRFFFLLLVCIFSLNVQAVLAERQYYFRTLDINNGLSQNTVYDIIQDRTGFLWFATANGLNRYDGLSFQVFVKENGGLGNNFVTALYEDASGQIWVGTDDGVYIYTPETESFRYFDMKSDLGTTMRSTVSVIQGDEQGNVWISVSAQGLFCYNPITDKLREIKIEDYKERLLHASSLLFLPDGTAYIALFGGGIFYSNDKFKTMHSFKDPDGNDPFANLLGRQMTLGRYNRLYVGTNKAGLLEIDLSTNKVRSLLQKDENGDALFVREIVEYSDDELWIGTESGLYIYNTRTGQSVHLMKQIGDAYSLSDNAIYSIIKDQEGAMWIGSYFGGVNYYPKQYSYFEKLYPKDMGMDEVGQRVREIVEDNSGNLWIGTEDKGLFCYDPVTRTMKAFQHPSIYHNVHGLCLDDNYLWVGTFSQGLNRIDLRTKSVKAYLRGDNSSPQSVKVDHIFTICRLASGDMLMGCPNGMIRYDRAKDDFSWIPELKGIFFYDILEDSDGNIWGASYARGVFRLNVHTGKWESFTHDAKDPDSLPYDRVLSVFEDSNRQIWFTTQGKGFCRFDPVKKGFVNYDLADDLAGNVVSRIVEDDQGLFWVTTNKGLVRFNPKTAEMKVYTTANGLVSNQFNYQSGYKDKNGTIYLGSIKGIVSFNPKTFTDNTFLPPVVITDFMIFDKKVTVGAEGSPLKESITTSKEIELAYDQNSFSFRIAALSYQAPEMNKLIYKMEGFDKEWYTAMDHNLVTYSNLPYGDYTLMIKGSNSDGVWNNDVRTLKIHVLPPFYLSVWAYLFYFALAIGGIVFVIIYFRKRSQLKHQMQMEKFEQEKEREFYTAKIDFFTNVAHEIRTPLTLIKSPLENILRKHSFAHEVETDLKIMDQNAERLLNLTNQLLDFRKTESGGFRLNLVENDIVALVERTFVRFTPLAKQKGLDFTLELPETAFSSLVDREALTKIISNLLTNALKYSSTYAHARLSVEGDAFCFKICNDGEVIPRGNREEIFQPFVRYKEGKNVATGTGIGLALARSLAEQHQGTLKMDDCEERNCFLLMVPIRHSESKEADDAAKPVLTGTGEAVEEEQVKKVNTGADRNRKPIVLVVEDNPDMLSFISRQLSEDYQLLTATNGLEGLKALEGEGVNLIVSDVMMPEMDGLELCERVKSDINSSHIPVILLTAKTSVQSKIEGLRTGADAYIEKPFSVEHLKANIDNLLNNREKLRQAFVNSPFISFNSMAMTKADELFIKALDEVMQANISESDFSVDDLASAMNMSRSSLNRKIRGVLDMSPNDYIRIERLKKAACLLKEKVCKVNEVCYMVGFNTPSYFAKCFLKQFGVLPKDFE</sequence>
<dbReference type="GO" id="GO:0000155">
    <property type="term" value="F:phosphorelay sensor kinase activity"/>
    <property type="evidence" value="ECO:0007669"/>
    <property type="project" value="InterPro"/>
</dbReference>
<dbReference type="InterPro" id="IPR015943">
    <property type="entry name" value="WD40/YVTN_repeat-like_dom_sf"/>
</dbReference>
<dbReference type="InterPro" id="IPR005467">
    <property type="entry name" value="His_kinase_dom"/>
</dbReference>
<name>A0A926IPC9_9BACT</name>
<evidence type="ECO:0000256" key="1">
    <source>
        <dbReference type="ARBA" id="ARBA00000085"/>
    </source>
</evidence>
<evidence type="ECO:0000256" key="6">
    <source>
        <dbReference type="ARBA" id="ARBA00023163"/>
    </source>
</evidence>
<evidence type="ECO:0000256" key="5">
    <source>
        <dbReference type="ARBA" id="ARBA00023125"/>
    </source>
</evidence>
<dbReference type="SUPFAM" id="SSF52172">
    <property type="entry name" value="CheY-like"/>
    <property type="match status" value="1"/>
</dbReference>
<dbReference type="InterPro" id="IPR003594">
    <property type="entry name" value="HATPase_dom"/>
</dbReference>
<dbReference type="CDD" id="cd00082">
    <property type="entry name" value="HisKA"/>
    <property type="match status" value="1"/>
</dbReference>
<dbReference type="FunFam" id="2.130.10.10:FF:000891">
    <property type="entry name" value="Two-component system sensor histidine kinase/response regulator, hybrid (One-component system)"/>
    <property type="match status" value="1"/>
</dbReference>
<dbReference type="Proteomes" id="UP000651085">
    <property type="component" value="Unassembled WGS sequence"/>
</dbReference>
<comment type="caution">
    <text evidence="13">The sequence shown here is derived from an EMBL/GenBank/DDBJ whole genome shotgun (WGS) entry which is preliminary data.</text>
</comment>
<evidence type="ECO:0000256" key="4">
    <source>
        <dbReference type="ARBA" id="ARBA00023015"/>
    </source>
</evidence>
<dbReference type="FunFam" id="1.10.287.130:FF:000045">
    <property type="entry name" value="Two-component system sensor histidine kinase/response regulator"/>
    <property type="match status" value="1"/>
</dbReference>
<dbReference type="EC" id="2.7.13.3" evidence="2"/>
<dbReference type="PROSITE" id="PS01124">
    <property type="entry name" value="HTH_ARAC_FAMILY_2"/>
    <property type="match status" value="1"/>
</dbReference>
<dbReference type="Pfam" id="PF00072">
    <property type="entry name" value="Response_reg"/>
    <property type="match status" value="1"/>
</dbReference>
<dbReference type="PANTHER" id="PTHR43547:SF2">
    <property type="entry name" value="HYBRID SIGNAL TRANSDUCTION HISTIDINE KINASE C"/>
    <property type="match status" value="1"/>
</dbReference>
<feature type="modified residue" description="4-aspartylphosphate" evidence="7">
    <location>
        <position position="1140"/>
    </location>
</feature>
<evidence type="ECO:0000259" key="11">
    <source>
        <dbReference type="PROSITE" id="PS50109"/>
    </source>
</evidence>
<dbReference type="InterPro" id="IPR011006">
    <property type="entry name" value="CheY-like_superfamily"/>
</dbReference>
<dbReference type="InterPro" id="IPR009057">
    <property type="entry name" value="Homeodomain-like_sf"/>
</dbReference>
<dbReference type="InterPro" id="IPR036890">
    <property type="entry name" value="HATPase_C_sf"/>
</dbReference>
<keyword evidence="3 7" id="KW-0597">Phosphoprotein</keyword>
<feature type="domain" description="HTH araC/xylS-type" evidence="10">
    <location>
        <begin position="1239"/>
        <end position="1336"/>
    </location>
</feature>
<dbReference type="EMBL" id="JACRTF010000001">
    <property type="protein sequence ID" value="MBC8592621.1"/>
    <property type="molecule type" value="Genomic_DNA"/>
</dbReference>
<dbReference type="RefSeq" id="WP_305067446.1">
    <property type="nucleotide sequence ID" value="NZ_JACRTF010000001.1"/>
</dbReference>
<evidence type="ECO:0000256" key="9">
    <source>
        <dbReference type="SAM" id="SignalP"/>
    </source>
</evidence>
<dbReference type="PANTHER" id="PTHR43547">
    <property type="entry name" value="TWO-COMPONENT HISTIDINE KINASE"/>
    <property type="match status" value="1"/>
</dbReference>
<dbReference type="SMART" id="SM00388">
    <property type="entry name" value="HisKA"/>
    <property type="match status" value="1"/>
</dbReference>
<keyword evidence="8" id="KW-1133">Transmembrane helix</keyword>
<feature type="chain" id="PRO_5039389961" description="histidine kinase" evidence="9">
    <location>
        <begin position="22"/>
        <end position="1336"/>
    </location>
</feature>